<dbReference type="AlphaFoldDB" id="A0A6B8RUG3"/>
<name>A0A6B8RUG3_9BACL</name>
<evidence type="ECO:0000313" key="2">
    <source>
        <dbReference type="Proteomes" id="UP000426246"/>
    </source>
</evidence>
<dbReference type="EMBL" id="CP034235">
    <property type="protein sequence ID" value="QGQ98798.1"/>
    <property type="molecule type" value="Genomic_DNA"/>
</dbReference>
<dbReference type="RefSeq" id="WP_155703908.1">
    <property type="nucleotide sequence ID" value="NZ_CP034235.1"/>
</dbReference>
<dbReference type="OrthoDB" id="2638046at2"/>
<protein>
    <submittedName>
        <fullName evidence="1">Uncharacterized protein</fullName>
    </submittedName>
</protein>
<dbReference type="Proteomes" id="UP000426246">
    <property type="component" value="Chromosome"/>
</dbReference>
<sequence length="192" mass="21849">MNKRIMLAILLILFATVIIYLLPSKASENEPVLKGIVIKEVEAKGEHYIKYVLGDTVYLEDMNTQISTPLSKATGKVNPRLLRMTGHAVTSYTNIFDTNLIDPVSLKNGIEHSIPYTYNSAMDKSFNYLETLVSDGWKIVGDYSDNTYIDYYIKKNNIVSRVIILEDSMKVFYGIKSELPDPMNYIKDFKGE</sequence>
<organism evidence="1 2">
    <name type="scientific">Paenibacillus psychroresistens</name>
    <dbReference type="NCBI Taxonomy" id="1778678"/>
    <lineage>
        <taxon>Bacteria</taxon>
        <taxon>Bacillati</taxon>
        <taxon>Bacillota</taxon>
        <taxon>Bacilli</taxon>
        <taxon>Bacillales</taxon>
        <taxon>Paenibacillaceae</taxon>
        <taxon>Paenibacillus</taxon>
    </lineage>
</organism>
<proteinExistence type="predicted"/>
<evidence type="ECO:0000313" key="1">
    <source>
        <dbReference type="EMBL" id="QGQ98798.1"/>
    </source>
</evidence>
<accession>A0A6B8RUG3</accession>
<gene>
    <name evidence="1" type="ORF">EHS13_29940</name>
</gene>
<dbReference type="KEGG" id="ppsc:EHS13_29940"/>
<keyword evidence="2" id="KW-1185">Reference proteome</keyword>
<reference evidence="2" key="1">
    <citation type="submission" date="2018-11" db="EMBL/GenBank/DDBJ databases">
        <title>Complete genome sequence of Paenibacillus sp. ML311-T8.</title>
        <authorList>
            <person name="Nam Y.-D."/>
            <person name="Kang J."/>
            <person name="Chung W.-H."/>
            <person name="Park Y.S."/>
        </authorList>
    </citation>
    <scope>NUCLEOTIDE SEQUENCE [LARGE SCALE GENOMIC DNA]</scope>
    <source>
        <strain evidence="2">ML311-T8</strain>
    </source>
</reference>